<dbReference type="EMBL" id="CAJVPQ010002512">
    <property type="protein sequence ID" value="CAG8599773.1"/>
    <property type="molecule type" value="Genomic_DNA"/>
</dbReference>
<keyword evidence="2" id="KW-1185">Reference proteome</keyword>
<gene>
    <name evidence="1" type="ORF">FCALED_LOCUS8531</name>
</gene>
<dbReference type="Proteomes" id="UP000789570">
    <property type="component" value="Unassembled WGS sequence"/>
</dbReference>
<organism evidence="1 2">
    <name type="scientific">Funneliformis caledonium</name>
    <dbReference type="NCBI Taxonomy" id="1117310"/>
    <lineage>
        <taxon>Eukaryota</taxon>
        <taxon>Fungi</taxon>
        <taxon>Fungi incertae sedis</taxon>
        <taxon>Mucoromycota</taxon>
        <taxon>Glomeromycotina</taxon>
        <taxon>Glomeromycetes</taxon>
        <taxon>Glomerales</taxon>
        <taxon>Glomeraceae</taxon>
        <taxon>Funneliformis</taxon>
    </lineage>
</organism>
<dbReference type="AlphaFoldDB" id="A0A9N9CDM3"/>
<sequence>MEEILGHKTVASLDIVSLRTNGQDPGGNVVDELIGMAASSQEGLLTGCKISGKLKVLRGHGSGRERSSLFPMFLSDGRPTMEE</sequence>
<protein>
    <submittedName>
        <fullName evidence="1">654_t:CDS:1</fullName>
    </submittedName>
</protein>
<evidence type="ECO:0000313" key="1">
    <source>
        <dbReference type="EMBL" id="CAG8599773.1"/>
    </source>
</evidence>
<name>A0A9N9CDM3_9GLOM</name>
<proteinExistence type="predicted"/>
<reference evidence="1" key="1">
    <citation type="submission" date="2021-06" db="EMBL/GenBank/DDBJ databases">
        <authorList>
            <person name="Kallberg Y."/>
            <person name="Tangrot J."/>
            <person name="Rosling A."/>
        </authorList>
    </citation>
    <scope>NUCLEOTIDE SEQUENCE</scope>
    <source>
        <strain evidence="1">UK204</strain>
    </source>
</reference>
<evidence type="ECO:0000313" key="2">
    <source>
        <dbReference type="Proteomes" id="UP000789570"/>
    </source>
</evidence>
<comment type="caution">
    <text evidence="1">The sequence shown here is derived from an EMBL/GenBank/DDBJ whole genome shotgun (WGS) entry which is preliminary data.</text>
</comment>
<accession>A0A9N9CDM3</accession>